<dbReference type="InterPro" id="IPR012913">
    <property type="entry name" value="OS9-like_dom"/>
</dbReference>
<evidence type="ECO:0000256" key="1">
    <source>
        <dbReference type="ARBA" id="ARBA00004367"/>
    </source>
</evidence>
<keyword evidence="8" id="KW-1185">Reference proteome</keyword>
<feature type="region of interest" description="Disordered" evidence="5">
    <location>
        <begin position="268"/>
        <end position="294"/>
    </location>
</feature>
<evidence type="ECO:0000256" key="3">
    <source>
        <dbReference type="ARBA" id="ARBA00018727"/>
    </source>
</evidence>
<feature type="compositionally biased region" description="Basic and acidic residues" evidence="5">
    <location>
        <begin position="583"/>
        <end position="593"/>
    </location>
</feature>
<feature type="region of interest" description="Disordered" evidence="5">
    <location>
        <begin position="184"/>
        <end position="241"/>
    </location>
</feature>
<accession>A0A8H8DL77</accession>
<evidence type="ECO:0000313" key="7">
    <source>
        <dbReference type="EMBL" id="KAG5461932.1"/>
    </source>
</evidence>
<dbReference type="GO" id="GO:0030968">
    <property type="term" value="P:endoplasmic reticulum unfolded protein response"/>
    <property type="evidence" value="ECO:0007669"/>
    <property type="project" value="InterPro"/>
</dbReference>
<dbReference type="GO" id="GO:0005788">
    <property type="term" value="C:endoplasmic reticulum lumen"/>
    <property type="evidence" value="ECO:0007669"/>
    <property type="project" value="TreeGrafter"/>
</dbReference>
<feature type="compositionally biased region" description="Basic and acidic residues" evidence="5">
    <location>
        <begin position="188"/>
        <end position="241"/>
    </location>
</feature>
<dbReference type="Proteomes" id="UP000673691">
    <property type="component" value="Unassembled WGS sequence"/>
</dbReference>
<dbReference type="InterPro" id="IPR045149">
    <property type="entry name" value="OS-9-like"/>
</dbReference>
<name>A0A8H8DL77_9FUNG</name>
<keyword evidence="4" id="KW-0430">Lectin</keyword>
<proteinExistence type="inferred from homology"/>
<reference evidence="7 8" key="1">
    <citation type="journal article" name="Sci. Rep.">
        <title>Genome-scale phylogenetic analyses confirm Olpidium as the closest living zoosporic fungus to the non-flagellated, terrestrial fungi.</title>
        <authorList>
            <person name="Chang Y."/>
            <person name="Rochon D."/>
            <person name="Sekimoto S."/>
            <person name="Wang Y."/>
            <person name="Chovatia M."/>
            <person name="Sandor L."/>
            <person name="Salamov A."/>
            <person name="Grigoriev I.V."/>
            <person name="Stajich J.E."/>
            <person name="Spatafora J.W."/>
        </authorList>
    </citation>
    <scope>NUCLEOTIDE SEQUENCE [LARGE SCALE GENOMIC DNA]</scope>
    <source>
        <strain evidence="7">S191</strain>
    </source>
</reference>
<sequence length="606" mass="66219">GKKKKKRNRRSENPPPNFPPALENLKSERFGYNKKKKKKKRDKEARRRLLRGAKSPTPVCYLLGGGCPAAAAGTDERFSYLWNLGPHAGVCSLKARQHGEMTGLWAHFGRLSRRPRPALCIALLLLAAAAPPRASASASLVQSVSFVYEDVLARPHFDVALGGHDDLVSEAQLQSMLENYVRQAAARRQQEEAGEERSRTASEAKRPSTGELGERRPEKPVDLHHVRKETSEPRASHPESEKAILKEPIVMRAATGQRYVCLLPQPAPAQTEGEDFTDEEKITSNEDAAASESKRREALEAGLSLLDGMEGHCLYLAISLVLPLTSLCATSCTLHRGVQVLGWFTVEYCHNAHIRQYHQPATVSEVHAPAPQDEQTDAPTYNFYLGRHNRLPKSSVKHGMSTSFTGSKALPPEKQGPAAENTSAVGHVTEDTDVRSMDGRLFISLRCHGGTICDKTGKPRTTEVQVWITMRGSFPSWSSPRTCSRAELPAIYPVLLQLASTGTHISSAGTINMQIHHHHPNPETLPGRSVRPPSTAGASEKSNKLEAGTTDASGSVKTGAGTDAKDQHGQHQRAAADAEEDEGKGMHEMKPAVDWKAVSLRRDPLT</sequence>
<feature type="region of interest" description="Disordered" evidence="5">
    <location>
        <begin position="515"/>
        <end position="606"/>
    </location>
</feature>
<dbReference type="InterPro" id="IPR009011">
    <property type="entry name" value="Man6P_isomerase_rcpt-bd_dom_sf"/>
</dbReference>
<feature type="domain" description="Protein OS9-like" evidence="6">
    <location>
        <begin position="341"/>
        <end position="453"/>
    </location>
</feature>
<comment type="subcellular location">
    <subcellularLocation>
        <location evidence="1">Endoplasmic reticulum membrane</location>
        <topology evidence="1">Peripheral membrane protein</topology>
        <orientation evidence="1">Lumenal side</orientation>
    </subcellularLocation>
</comment>
<evidence type="ECO:0000256" key="2">
    <source>
        <dbReference type="ARBA" id="ARBA00009918"/>
    </source>
</evidence>
<comment type="caution">
    <text evidence="7">The sequence shown here is derived from an EMBL/GenBank/DDBJ whole genome shotgun (WGS) entry which is preliminary data.</text>
</comment>
<evidence type="ECO:0000256" key="4">
    <source>
        <dbReference type="ARBA" id="ARBA00022734"/>
    </source>
</evidence>
<comment type="similarity">
    <text evidence="2">Belongs to the OS-9 family.</text>
</comment>
<feature type="region of interest" description="Disordered" evidence="5">
    <location>
        <begin position="392"/>
        <end position="426"/>
    </location>
</feature>
<dbReference type="PANTHER" id="PTHR15414">
    <property type="entry name" value="OS-9-RELATED"/>
    <property type="match status" value="1"/>
</dbReference>
<feature type="compositionally biased region" description="Basic residues" evidence="5">
    <location>
        <begin position="32"/>
        <end position="41"/>
    </location>
</feature>
<evidence type="ECO:0000256" key="5">
    <source>
        <dbReference type="SAM" id="MobiDB-lite"/>
    </source>
</evidence>
<organism evidence="7 8">
    <name type="scientific">Olpidium bornovanus</name>
    <dbReference type="NCBI Taxonomy" id="278681"/>
    <lineage>
        <taxon>Eukaryota</taxon>
        <taxon>Fungi</taxon>
        <taxon>Fungi incertae sedis</taxon>
        <taxon>Olpidiomycota</taxon>
        <taxon>Olpidiomycotina</taxon>
        <taxon>Olpidiomycetes</taxon>
        <taxon>Olpidiales</taxon>
        <taxon>Olpidiaceae</taxon>
        <taxon>Olpidium</taxon>
    </lineage>
</organism>
<dbReference type="GO" id="GO:0030970">
    <property type="term" value="P:retrograde protein transport, ER to cytosol"/>
    <property type="evidence" value="ECO:0007669"/>
    <property type="project" value="TreeGrafter"/>
</dbReference>
<dbReference type="OrthoDB" id="448954at2759"/>
<evidence type="ECO:0000313" key="8">
    <source>
        <dbReference type="Proteomes" id="UP000673691"/>
    </source>
</evidence>
<dbReference type="PANTHER" id="PTHR15414:SF0">
    <property type="entry name" value="ENDOPLASMIC RETICULUM LECTIN 1"/>
    <property type="match status" value="1"/>
</dbReference>
<feature type="non-terminal residue" evidence="7">
    <location>
        <position position="606"/>
    </location>
</feature>
<dbReference type="Pfam" id="PF07915">
    <property type="entry name" value="PRKCSH"/>
    <property type="match status" value="1"/>
</dbReference>
<dbReference type="Gene3D" id="2.70.130.10">
    <property type="entry name" value="Mannose-6-phosphate receptor binding domain"/>
    <property type="match status" value="1"/>
</dbReference>
<dbReference type="EMBL" id="JAEFCI010002900">
    <property type="protein sequence ID" value="KAG5461932.1"/>
    <property type="molecule type" value="Genomic_DNA"/>
</dbReference>
<gene>
    <name evidence="7" type="ORF">BJ554DRAFT_5802</name>
</gene>
<dbReference type="AlphaFoldDB" id="A0A8H8DL77"/>
<feature type="non-terminal residue" evidence="7">
    <location>
        <position position="1"/>
    </location>
</feature>
<dbReference type="GO" id="GO:0005789">
    <property type="term" value="C:endoplasmic reticulum membrane"/>
    <property type="evidence" value="ECO:0007669"/>
    <property type="project" value="UniProtKB-SubCell"/>
</dbReference>
<evidence type="ECO:0000259" key="6">
    <source>
        <dbReference type="Pfam" id="PF07915"/>
    </source>
</evidence>
<protein>
    <recommendedName>
        <fullName evidence="3">Protein OS-9 homolog</fullName>
    </recommendedName>
</protein>
<dbReference type="GO" id="GO:0030246">
    <property type="term" value="F:carbohydrate binding"/>
    <property type="evidence" value="ECO:0007669"/>
    <property type="project" value="UniProtKB-KW"/>
</dbReference>
<feature type="region of interest" description="Disordered" evidence="5">
    <location>
        <begin position="1"/>
        <end position="49"/>
    </location>
</feature>